<dbReference type="EMBL" id="JAPFFF010000040">
    <property type="protein sequence ID" value="KAK8841759.1"/>
    <property type="molecule type" value="Genomic_DNA"/>
</dbReference>
<organism evidence="1 2">
    <name type="scientific">Tritrichomonas musculus</name>
    <dbReference type="NCBI Taxonomy" id="1915356"/>
    <lineage>
        <taxon>Eukaryota</taxon>
        <taxon>Metamonada</taxon>
        <taxon>Parabasalia</taxon>
        <taxon>Tritrichomonadida</taxon>
        <taxon>Tritrichomonadidae</taxon>
        <taxon>Tritrichomonas</taxon>
    </lineage>
</organism>
<name>A0ABR2H6B7_9EUKA</name>
<reference evidence="1 2" key="1">
    <citation type="submission" date="2024-04" db="EMBL/GenBank/DDBJ databases">
        <title>Tritrichomonas musculus Genome.</title>
        <authorList>
            <person name="Alves-Ferreira E."/>
            <person name="Grigg M."/>
            <person name="Lorenzi H."/>
            <person name="Galac M."/>
        </authorList>
    </citation>
    <scope>NUCLEOTIDE SEQUENCE [LARGE SCALE GENOMIC DNA]</scope>
    <source>
        <strain evidence="1 2">EAF2021</strain>
    </source>
</reference>
<evidence type="ECO:0000313" key="1">
    <source>
        <dbReference type="EMBL" id="KAK8841759.1"/>
    </source>
</evidence>
<dbReference type="Proteomes" id="UP001470230">
    <property type="component" value="Unassembled WGS sequence"/>
</dbReference>
<accession>A0ABR2H6B7</accession>
<comment type="caution">
    <text evidence="1">The sequence shown here is derived from an EMBL/GenBank/DDBJ whole genome shotgun (WGS) entry which is preliminary data.</text>
</comment>
<proteinExistence type="predicted"/>
<gene>
    <name evidence="1" type="ORF">M9Y10_026708</name>
</gene>
<protein>
    <submittedName>
        <fullName evidence="1">Uncharacterized protein</fullName>
    </submittedName>
</protein>
<sequence length="176" mass="20551">MLSLNLKLHSISFIQDVVDRNGSIRMTIATFPDMQKQIVSLESKDLYNLETSIKLKYNESTNMIIIYFQKKGLFKDGEVFASGCIHSREIDENKNGCLKIEMREIIQQSEEKNNQKIAKARKIMGTMKINFSIKEIFEINDYGNDLSIDKFEQKSILQKFTKNMNKKANEEQYIFN</sequence>
<keyword evidence="2" id="KW-1185">Reference proteome</keyword>
<evidence type="ECO:0000313" key="2">
    <source>
        <dbReference type="Proteomes" id="UP001470230"/>
    </source>
</evidence>